<evidence type="ECO:0000259" key="13">
    <source>
        <dbReference type="PROSITE" id="PS51918"/>
    </source>
</evidence>
<evidence type="ECO:0000256" key="8">
    <source>
        <dbReference type="ARBA" id="ARBA00022694"/>
    </source>
</evidence>
<keyword evidence="15" id="KW-1185">Reference proteome</keyword>
<dbReference type="InterPro" id="IPR013785">
    <property type="entry name" value="Aldolase_TIM"/>
</dbReference>
<dbReference type="Proteomes" id="UP001199319">
    <property type="component" value="Unassembled WGS sequence"/>
</dbReference>
<keyword evidence="3 12" id="KW-0963">Cytoplasm</keyword>
<name>A0AAE3AAD0_9FIRM</name>
<evidence type="ECO:0000313" key="14">
    <source>
        <dbReference type="EMBL" id="MCC2128942.1"/>
    </source>
</evidence>
<dbReference type="GO" id="GO:0005737">
    <property type="term" value="C:cytoplasm"/>
    <property type="evidence" value="ECO:0007669"/>
    <property type="project" value="UniProtKB-SubCell"/>
</dbReference>
<feature type="binding site" evidence="12">
    <location>
        <position position="117"/>
    </location>
    <ligand>
        <name>[4Fe-4S] cluster</name>
        <dbReference type="ChEBI" id="CHEBI:49883"/>
        <note>4Fe-4S-S-AdoMet</note>
    </ligand>
</feature>
<comment type="caution">
    <text evidence="14">The sequence shown here is derived from an EMBL/GenBank/DDBJ whole genome shotgun (WGS) entry which is preliminary data.</text>
</comment>
<evidence type="ECO:0000313" key="15">
    <source>
        <dbReference type="Proteomes" id="UP001199319"/>
    </source>
</evidence>
<comment type="cofactor">
    <cofactor evidence="12">
        <name>[4Fe-4S] cluster</name>
        <dbReference type="ChEBI" id="CHEBI:49883"/>
    </cofactor>
    <text evidence="12">Binds 1 [4Fe-4S] cluster. The cluster is coordinated with 3 cysteines and an exchangeable S-adenosyl-L-methionine.</text>
</comment>
<comment type="catalytic activity">
    <reaction evidence="12">
        <text>adenosine(37) in tRNA + 2 reduced [2Fe-2S]-[ferredoxin] + 2 S-adenosyl-L-methionine = 2-methyladenosine(37) in tRNA + 5'-deoxyadenosine + L-methionine + 2 oxidized [2Fe-2S]-[ferredoxin] + S-adenosyl-L-homocysteine</text>
        <dbReference type="Rhea" id="RHEA:43332"/>
        <dbReference type="Rhea" id="RHEA-COMP:10000"/>
        <dbReference type="Rhea" id="RHEA-COMP:10001"/>
        <dbReference type="Rhea" id="RHEA-COMP:10162"/>
        <dbReference type="Rhea" id="RHEA-COMP:10485"/>
        <dbReference type="ChEBI" id="CHEBI:17319"/>
        <dbReference type="ChEBI" id="CHEBI:33737"/>
        <dbReference type="ChEBI" id="CHEBI:33738"/>
        <dbReference type="ChEBI" id="CHEBI:57844"/>
        <dbReference type="ChEBI" id="CHEBI:57856"/>
        <dbReference type="ChEBI" id="CHEBI:59789"/>
        <dbReference type="ChEBI" id="CHEBI:74411"/>
        <dbReference type="ChEBI" id="CHEBI:74497"/>
        <dbReference type="EC" id="2.1.1.192"/>
    </reaction>
</comment>
<comment type="caution">
    <text evidence="12">Lacks conserved residue(s) required for the propagation of feature annotation.</text>
</comment>
<feature type="binding site" evidence="12">
    <location>
        <position position="189"/>
    </location>
    <ligand>
        <name>S-adenosyl-L-methionine</name>
        <dbReference type="ChEBI" id="CHEBI:59789"/>
    </ligand>
</feature>
<evidence type="ECO:0000256" key="7">
    <source>
        <dbReference type="ARBA" id="ARBA00022691"/>
    </source>
</evidence>
<dbReference type="HAMAP" id="MF_01849">
    <property type="entry name" value="RNA_methyltr_RlmN"/>
    <property type="match status" value="1"/>
</dbReference>
<dbReference type="InterPro" id="IPR058240">
    <property type="entry name" value="rSAM_sf"/>
</dbReference>
<feature type="active site" description="S-methylcysteine intermediate" evidence="12">
    <location>
        <position position="329"/>
    </location>
</feature>
<gene>
    <name evidence="12 14" type="primary">rlmN</name>
    <name evidence="14" type="ORF">LKD37_05320</name>
</gene>
<feature type="binding site" evidence="12">
    <location>
        <begin position="157"/>
        <end position="158"/>
    </location>
    <ligand>
        <name>S-adenosyl-L-methionine</name>
        <dbReference type="ChEBI" id="CHEBI:59789"/>
    </ligand>
</feature>
<dbReference type="PROSITE" id="PS51918">
    <property type="entry name" value="RADICAL_SAM"/>
    <property type="match status" value="1"/>
</dbReference>
<dbReference type="PIRSF" id="PIRSF006004">
    <property type="entry name" value="CHP00048"/>
    <property type="match status" value="1"/>
</dbReference>
<dbReference type="EC" id="2.1.1.192" evidence="12"/>
<comment type="miscellaneous">
    <text evidence="12">Reaction proceeds by a ping-pong mechanism involving intermediate methylation of a conserved cysteine residue.</text>
</comment>
<dbReference type="GO" id="GO:0070475">
    <property type="term" value="P:rRNA base methylation"/>
    <property type="evidence" value="ECO:0007669"/>
    <property type="project" value="UniProtKB-UniRule"/>
</dbReference>
<dbReference type="CDD" id="cd01335">
    <property type="entry name" value="Radical_SAM"/>
    <property type="match status" value="1"/>
</dbReference>
<dbReference type="InterPro" id="IPR040072">
    <property type="entry name" value="Methyltransferase_A"/>
</dbReference>
<feature type="binding site" evidence="12">
    <location>
        <position position="288"/>
    </location>
    <ligand>
        <name>S-adenosyl-L-methionine</name>
        <dbReference type="ChEBI" id="CHEBI:59789"/>
    </ligand>
</feature>
<dbReference type="InterPro" id="IPR048641">
    <property type="entry name" value="RlmN_N"/>
</dbReference>
<evidence type="ECO:0000256" key="12">
    <source>
        <dbReference type="HAMAP-Rule" id="MF_01849"/>
    </source>
</evidence>
<evidence type="ECO:0000256" key="6">
    <source>
        <dbReference type="ARBA" id="ARBA00022679"/>
    </source>
</evidence>
<comment type="function">
    <text evidence="12">Specifically methylates position 2 of adenine 2503 in 23S rRNA and position 2 of adenine 37 in tRNAs.</text>
</comment>
<dbReference type="GO" id="GO:0070040">
    <property type="term" value="F:rRNA (adenine(2503)-C2-)-methyltransferase activity"/>
    <property type="evidence" value="ECO:0007669"/>
    <property type="project" value="UniProtKB-UniRule"/>
</dbReference>
<dbReference type="GO" id="GO:0000049">
    <property type="term" value="F:tRNA binding"/>
    <property type="evidence" value="ECO:0007669"/>
    <property type="project" value="UniProtKB-UniRule"/>
</dbReference>
<keyword evidence="12" id="KW-1015">Disulfide bond</keyword>
<dbReference type="SUPFAM" id="SSF102114">
    <property type="entry name" value="Radical SAM enzymes"/>
    <property type="match status" value="1"/>
</dbReference>
<keyword evidence="5 12" id="KW-0489">Methyltransferase</keyword>
<dbReference type="Gene3D" id="1.10.150.530">
    <property type="match status" value="1"/>
</dbReference>
<keyword evidence="11 12" id="KW-0411">Iron-sulfur</keyword>
<dbReference type="GO" id="GO:0051539">
    <property type="term" value="F:4 iron, 4 sulfur cluster binding"/>
    <property type="evidence" value="ECO:0007669"/>
    <property type="project" value="UniProtKB-UniRule"/>
</dbReference>
<dbReference type="EMBL" id="JAJEPW010000010">
    <property type="protein sequence ID" value="MCC2128942.1"/>
    <property type="molecule type" value="Genomic_DNA"/>
</dbReference>
<evidence type="ECO:0000256" key="4">
    <source>
        <dbReference type="ARBA" id="ARBA00022552"/>
    </source>
</evidence>
<evidence type="ECO:0000256" key="3">
    <source>
        <dbReference type="ARBA" id="ARBA00022490"/>
    </source>
</evidence>
<proteinExistence type="inferred from homology"/>
<dbReference type="Gene3D" id="3.20.20.70">
    <property type="entry name" value="Aldolase class I"/>
    <property type="match status" value="1"/>
</dbReference>
<dbReference type="NCBIfam" id="TIGR00048">
    <property type="entry name" value="rRNA_mod_RlmN"/>
    <property type="match status" value="1"/>
</dbReference>
<comment type="similarity">
    <text evidence="12">Belongs to the radical SAM superfamily. RlmN family.</text>
</comment>
<keyword evidence="9 12" id="KW-0479">Metal-binding</keyword>
<evidence type="ECO:0000256" key="9">
    <source>
        <dbReference type="ARBA" id="ARBA00022723"/>
    </source>
</evidence>
<evidence type="ECO:0000256" key="1">
    <source>
        <dbReference type="ARBA" id="ARBA00004496"/>
    </source>
</evidence>
<reference evidence="14" key="1">
    <citation type="submission" date="2021-10" db="EMBL/GenBank/DDBJ databases">
        <title>Anaerobic single-cell dispensing facilitates the cultivation of human gut bacteria.</title>
        <authorList>
            <person name="Afrizal A."/>
        </authorList>
    </citation>
    <scope>NUCLEOTIDE SEQUENCE</scope>
    <source>
        <strain evidence="14">CLA-AA-H272</strain>
    </source>
</reference>
<dbReference type="InterPro" id="IPR027492">
    <property type="entry name" value="RNA_MTrfase_RlmN"/>
</dbReference>
<evidence type="ECO:0000256" key="2">
    <source>
        <dbReference type="ARBA" id="ARBA00022485"/>
    </source>
</evidence>
<protein>
    <recommendedName>
        <fullName evidence="12">Probable dual-specificity RNA methyltransferase RlmN</fullName>
        <ecNumber evidence="12">2.1.1.192</ecNumber>
    </recommendedName>
    <alternativeName>
        <fullName evidence="12">23S rRNA (adenine(2503)-C(2))-methyltransferase</fullName>
    </alternativeName>
    <alternativeName>
        <fullName evidence="12">23S rRNA m2A2503 methyltransferase</fullName>
    </alternativeName>
    <alternativeName>
        <fullName evidence="12">Ribosomal RNA large subunit methyltransferase N</fullName>
    </alternativeName>
    <alternativeName>
        <fullName evidence="12">tRNA (adenine(37)-C(2))-methyltransferase</fullName>
    </alternativeName>
    <alternativeName>
        <fullName evidence="12">tRNA m2A37 methyltransferase</fullName>
    </alternativeName>
</protein>
<dbReference type="PANTHER" id="PTHR30544:SF5">
    <property type="entry name" value="RADICAL SAM CORE DOMAIN-CONTAINING PROTEIN"/>
    <property type="match status" value="1"/>
</dbReference>
<evidence type="ECO:0000256" key="11">
    <source>
        <dbReference type="ARBA" id="ARBA00023014"/>
    </source>
</evidence>
<dbReference type="InterPro" id="IPR007197">
    <property type="entry name" value="rSAM"/>
</dbReference>
<feature type="binding site" evidence="12">
    <location>
        <begin position="212"/>
        <end position="214"/>
    </location>
    <ligand>
        <name>S-adenosyl-L-methionine</name>
        <dbReference type="ChEBI" id="CHEBI:59789"/>
    </ligand>
</feature>
<keyword evidence="8 12" id="KW-0819">tRNA processing</keyword>
<keyword evidence="6 12" id="KW-0808">Transferase</keyword>
<dbReference type="SFLD" id="SFLDG01062">
    <property type="entry name" value="methyltransferase_(Class_A)"/>
    <property type="match status" value="1"/>
</dbReference>
<dbReference type="PANTHER" id="PTHR30544">
    <property type="entry name" value="23S RRNA METHYLTRANSFERASE"/>
    <property type="match status" value="1"/>
</dbReference>
<keyword evidence="7 12" id="KW-0949">S-adenosyl-L-methionine</keyword>
<comment type="catalytic activity">
    <reaction evidence="12">
        <text>adenosine(2503) in 23S rRNA + 2 reduced [2Fe-2S]-[ferredoxin] + 2 S-adenosyl-L-methionine = 2-methyladenosine(2503) in 23S rRNA + 5'-deoxyadenosine + L-methionine + 2 oxidized [2Fe-2S]-[ferredoxin] + S-adenosyl-L-homocysteine</text>
        <dbReference type="Rhea" id="RHEA:42916"/>
        <dbReference type="Rhea" id="RHEA-COMP:10000"/>
        <dbReference type="Rhea" id="RHEA-COMP:10001"/>
        <dbReference type="Rhea" id="RHEA-COMP:10152"/>
        <dbReference type="Rhea" id="RHEA-COMP:10282"/>
        <dbReference type="ChEBI" id="CHEBI:17319"/>
        <dbReference type="ChEBI" id="CHEBI:33737"/>
        <dbReference type="ChEBI" id="CHEBI:33738"/>
        <dbReference type="ChEBI" id="CHEBI:57844"/>
        <dbReference type="ChEBI" id="CHEBI:57856"/>
        <dbReference type="ChEBI" id="CHEBI:59789"/>
        <dbReference type="ChEBI" id="CHEBI:74411"/>
        <dbReference type="ChEBI" id="CHEBI:74497"/>
        <dbReference type="EC" id="2.1.1.192"/>
    </reaction>
</comment>
<dbReference type="AlphaFoldDB" id="A0AAE3AAD0"/>
<accession>A0AAE3AAD0</accession>
<dbReference type="GO" id="GO:0019843">
    <property type="term" value="F:rRNA binding"/>
    <property type="evidence" value="ECO:0007669"/>
    <property type="project" value="UniProtKB-UniRule"/>
</dbReference>
<dbReference type="SFLD" id="SFLDF00275">
    <property type="entry name" value="adenosine_C2_methyltransferase"/>
    <property type="match status" value="1"/>
</dbReference>
<organism evidence="14 15">
    <name type="scientific">Brotocaccenecus cirricatena</name>
    <dbReference type="NCBI Taxonomy" id="3064195"/>
    <lineage>
        <taxon>Bacteria</taxon>
        <taxon>Bacillati</taxon>
        <taxon>Bacillota</taxon>
        <taxon>Clostridia</taxon>
        <taxon>Eubacteriales</taxon>
        <taxon>Oscillospiraceae</taxon>
        <taxon>Brotocaccenecus</taxon>
    </lineage>
</organism>
<dbReference type="Pfam" id="PF04055">
    <property type="entry name" value="Radical_SAM"/>
    <property type="match status" value="1"/>
</dbReference>
<dbReference type="FunFam" id="3.20.20.70:FF:000014">
    <property type="entry name" value="Probable dual-specificity RNA methyltransferase RlmN"/>
    <property type="match status" value="1"/>
</dbReference>
<comment type="subcellular location">
    <subcellularLocation>
        <location evidence="1 12">Cytoplasm</location>
    </subcellularLocation>
</comment>
<feature type="binding site" evidence="12">
    <location>
        <position position="114"/>
    </location>
    <ligand>
        <name>[4Fe-4S] cluster</name>
        <dbReference type="ChEBI" id="CHEBI:49883"/>
        <note>4Fe-4S-S-AdoMet</note>
    </ligand>
</feature>
<dbReference type="GO" id="GO:0002935">
    <property type="term" value="F:tRNA (adenine(37)-C2)-methyltransferase activity"/>
    <property type="evidence" value="ECO:0007669"/>
    <property type="project" value="UniProtKB-UniRule"/>
</dbReference>
<keyword evidence="10 12" id="KW-0408">Iron</keyword>
<feature type="active site" description="Proton acceptor" evidence="12">
    <location>
        <position position="90"/>
    </location>
</feature>
<keyword evidence="2 12" id="KW-0004">4Fe-4S</keyword>
<dbReference type="InterPro" id="IPR004383">
    <property type="entry name" value="rRNA_lsu_MTrfase_RlmN/Cfr"/>
</dbReference>
<sequence>MTDMRCMTEEEITRVLRDMGQPAFRGKQVFTWLHRGVRSFDEMSNLSKPLRQQLAQAYTISVPTVARKQESRLDGTIKYLWELPDSNCIETVLMQYHHGNTVCISSQVGCRMGCAFCASTVAGKVRDLTAGEMLDQVLFTQLDSGREISNIVLMGIGEPLDNRDNVLRFLRLVNHPDGLNIGMRHISLSTCGVVPGIDALAEEDLQLTLSVSLHAPDSETRSRIMPVNRAWDVEELFAACHRYFRRTGRRISFEYAMIDGVNDHDWQADLIARRIAGMPGHVNLIPLNDVVESPFKPSRRIAAFQKRLESHGITATVRRSLGGDIDASCGQLRRRAMEERKGEDPE</sequence>
<feature type="domain" description="Radical SAM core" evidence="13">
    <location>
        <begin position="96"/>
        <end position="324"/>
    </location>
</feature>
<dbReference type="SFLD" id="SFLDS00029">
    <property type="entry name" value="Radical_SAM"/>
    <property type="match status" value="1"/>
</dbReference>
<dbReference type="Pfam" id="PF21016">
    <property type="entry name" value="RlmN_N"/>
    <property type="match status" value="1"/>
</dbReference>
<feature type="binding site" evidence="12">
    <location>
        <position position="110"/>
    </location>
    <ligand>
        <name>[4Fe-4S] cluster</name>
        <dbReference type="ChEBI" id="CHEBI:49883"/>
        <note>4Fe-4S-S-AdoMet</note>
    </ligand>
</feature>
<dbReference type="GO" id="GO:0030488">
    <property type="term" value="P:tRNA methylation"/>
    <property type="evidence" value="ECO:0007669"/>
    <property type="project" value="UniProtKB-UniRule"/>
</dbReference>
<keyword evidence="4 12" id="KW-0698">rRNA processing</keyword>
<evidence type="ECO:0000256" key="5">
    <source>
        <dbReference type="ARBA" id="ARBA00022603"/>
    </source>
</evidence>
<dbReference type="GO" id="GO:0046872">
    <property type="term" value="F:metal ion binding"/>
    <property type="evidence" value="ECO:0007669"/>
    <property type="project" value="UniProtKB-KW"/>
</dbReference>
<evidence type="ECO:0000256" key="10">
    <source>
        <dbReference type="ARBA" id="ARBA00023004"/>
    </source>
</evidence>